<gene>
    <name evidence="8" type="ORF">CK620_09310</name>
</gene>
<dbReference type="GO" id="GO:0009279">
    <property type="term" value="C:cell outer membrane"/>
    <property type="evidence" value="ECO:0007669"/>
    <property type="project" value="UniProtKB-SubCell"/>
</dbReference>
<dbReference type="InterPro" id="IPR006664">
    <property type="entry name" value="OMP_bac"/>
</dbReference>
<dbReference type="PROSITE" id="PS51123">
    <property type="entry name" value="OMPA_2"/>
    <property type="match status" value="1"/>
</dbReference>
<evidence type="ECO:0000256" key="4">
    <source>
        <dbReference type="PROSITE-ProRule" id="PRU00473"/>
    </source>
</evidence>
<feature type="chain" id="PRO_5011974063" description="OmpA-like domain-containing protein" evidence="6">
    <location>
        <begin position="32"/>
        <end position="268"/>
    </location>
</feature>
<dbReference type="PRINTS" id="PR01021">
    <property type="entry name" value="OMPADOMAIN"/>
</dbReference>
<dbReference type="EMBL" id="NSJF01000004">
    <property type="protein sequence ID" value="PAT34400.1"/>
    <property type="molecule type" value="Genomic_DNA"/>
</dbReference>
<dbReference type="InterPro" id="IPR039567">
    <property type="entry name" value="Gly-zipper"/>
</dbReference>
<feature type="domain" description="OmpA-like" evidence="7">
    <location>
        <begin position="103"/>
        <end position="220"/>
    </location>
</feature>
<dbReference type="Gene3D" id="3.30.1330.60">
    <property type="entry name" value="OmpA-like domain"/>
    <property type="match status" value="1"/>
</dbReference>
<accession>A0A2A2A7A6</accession>
<comment type="subcellular location">
    <subcellularLocation>
        <location evidence="1">Cell outer membrane</location>
    </subcellularLocation>
</comment>
<organism evidence="8 9">
    <name type="scientific">Vandammella animalimorsus</name>
    <dbReference type="NCBI Taxonomy" id="2029117"/>
    <lineage>
        <taxon>Bacteria</taxon>
        <taxon>Pseudomonadati</taxon>
        <taxon>Pseudomonadota</taxon>
        <taxon>Betaproteobacteria</taxon>
        <taxon>Burkholderiales</taxon>
        <taxon>Comamonadaceae</taxon>
        <taxon>Vandammella</taxon>
    </lineage>
</organism>
<evidence type="ECO:0000313" key="8">
    <source>
        <dbReference type="EMBL" id="PAT34400.1"/>
    </source>
</evidence>
<feature type="region of interest" description="Disordered" evidence="5">
    <location>
        <begin position="217"/>
        <end position="268"/>
    </location>
</feature>
<dbReference type="InterPro" id="IPR036737">
    <property type="entry name" value="OmpA-like_sf"/>
</dbReference>
<keyword evidence="2 4" id="KW-0472">Membrane</keyword>
<evidence type="ECO:0000259" key="7">
    <source>
        <dbReference type="PROSITE" id="PS51123"/>
    </source>
</evidence>
<evidence type="ECO:0000256" key="2">
    <source>
        <dbReference type="ARBA" id="ARBA00023136"/>
    </source>
</evidence>
<dbReference type="CDD" id="cd07185">
    <property type="entry name" value="OmpA_C-like"/>
    <property type="match status" value="1"/>
</dbReference>
<feature type="compositionally biased region" description="Pro residues" evidence="5">
    <location>
        <begin position="259"/>
        <end position="268"/>
    </location>
</feature>
<dbReference type="Proteomes" id="UP000217999">
    <property type="component" value="Unassembled WGS sequence"/>
</dbReference>
<evidence type="ECO:0000313" key="9">
    <source>
        <dbReference type="Proteomes" id="UP000217999"/>
    </source>
</evidence>
<evidence type="ECO:0000256" key="1">
    <source>
        <dbReference type="ARBA" id="ARBA00004442"/>
    </source>
</evidence>
<dbReference type="RefSeq" id="WP_095550060.1">
    <property type="nucleotide sequence ID" value="NZ_NSJF01000004.1"/>
</dbReference>
<keyword evidence="3" id="KW-0998">Cell outer membrane</keyword>
<dbReference type="AlphaFoldDB" id="A0A2A2A7A6"/>
<proteinExistence type="predicted"/>
<evidence type="ECO:0000256" key="6">
    <source>
        <dbReference type="SAM" id="SignalP"/>
    </source>
</evidence>
<dbReference type="PRINTS" id="PR01023">
    <property type="entry name" value="NAFLGMOTY"/>
</dbReference>
<dbReference type="SUPFAM" id="SSF103088">
    <property type="entry name" value="OmpA-like"/>
    <property type="match status" value="1"/>
</dbReference>
<comment type="caution">
    <text evidence="8">The sequence shown here is derived from an EMBL/GenBank/DDBJ whole genome shotgun (WGS) entry which is preliminary data.</text>
</comment>
<dbReference type="PANTHER" id="PTHR30329:SF21">
    <property type="entry name" value="LIPOPROTEIN YIAD-RELATED"/>
    <property type="match status" value="1"/>
</dbReference>
<dbReference type="PANTHER" id="PTHR30329">
    <property type="entry name" value="STATOR ELEMENT OF FLAGELLAR MOTOR COMPLEX"/>
    <property type="match status" value="1"/>
</dbReference>
<dbReference type="Pfam" id="PF00691">
    <property type="entry name" value="OmpA"/>
    <property type="match status" value="1"/>
</dbReference>
<sequence>MTPTTTALRATRPLLAAAAAASLLLAGCANMSDNQRYTATSVGIGTAAGAVVGGIAGDGRGAAIGATLGGLGGYVWSQRMERQRAEMDRAMADSGVVVTQTQDNRLKLNIPSDISFDTNRAEIKPQFAPLLDQFAFSLQNNPGTDIVIVGHTDSTGNDAINNPLSFNRAESTRQYLIARGVAAQRIQIDGRGSHEPVATNATAEGRSRNRRVEIYVGEPAQAQPQQPQPPQYQQPQYQPQPYPQQPQYQQPPQQYPQYQPQPYPQYRR</sequence>
<dbReference type="InterPro" id="IPR006665">
    <property type="entry name" value="OmpA-like"/>
</dbReference>
<keyword evidence="6" id="KW-0732">Signal</keyword>
<protein>
    <recommendedName>
        <fullName evidence="7">OmpA-like domain-containing protein</fullName>
    </recommendedName>
</protein>
<name>A0A2A2A7A6_9BURK</name>
<feature type="signal peptide" evidence="6">
    <location>
        <begin position="1"/>
        <end position="31"/>
    </location>
</feature>
<evidence type="ECO:0000256" key="3">
    <source>
        <dbReference type="ARBA" id="ARBA00023237"/>
    </source>
</evidence>
<evidence type="ECO:0000256" key="5">
    <source>
        <dbReference type="SAM" id="MobiDB-lite"/>
    </source>
</evidence>
<feature type="compositionally biased region" description="Pro residues" evidence="5">
    <location>
        <begin position="226"/>
        <end position="244"/>
    </location>
</feature>
<dbReference type="Pfam" id="PF13488">
    <property type="entry name" value="Gly-zipper_Omp"/>
    <property type="match status" value="1"/>
</dbReference>
<reference evidence="8 9" key="1">
    <citation type="submission" date="2017-08" db="EMBL/GenBank/DDBJ databases">
        <title>WGS of Clinical strains of the CDC Group NO-1 linked to zoonotic infections in humans.</title>
        <authorList>
            <person name="Bernier A.-M."/>
            <person name="Bernard K."/>
        </authorList>
    </citation>
    <scope>NUCLEOTIDE SEQUENCE [LARGE SCALE GENOMIC DNA]</scope>
    <source>
        <strain evidence="8 9">NML03-0146</strain>
    </source>
</reference>
<dbReference type="InterPro" id="IPR050330">
    <property type="entry name" value="Bact_OuterMem_StrucFunc"/>
</dbReference>
<feature type="compositionally biased region" description="Low complexity" evidence="5">
    <location>
        <begin position="245"/>
        <end position="258"/>
    </location>
</feature>